<comment type="caution">
    <text evidence="2">The sequence shown here is derived from an EMBL/GenBank/DDBJ whole genome shotgun (WGS) entry which is preliminary data.</text>
</comment>
<keyword evidence="1" id="KW-0812">Transmembrane</keyword>
<protein>
    <submittedName>
        <fullName evidence="2">Uncharacterized protein</fullName>
    </submittedName>
</protein>
<gene>
    <name evidence="2" type="ORF">GCM10022223_05550</name>
</gene>
<keyword evidence="3" id="KW-1185">Reference proteome</keyword>
<evidence type="ECO:0000313" key="3">
    <source>
        <dbReference type="Proteomes" id="UP001501074"/>
    </source>
</evidence>
<name>A0ABP6YY73_9ACTN</name>
<feature type="transmembrane region" description="Helical" evidence="1">
    <location>
        <begin position="47"/>
        <end position="68"/>
    </location>
</feature>
<evidence type="ECO:0000313" key="2">
    <source>
        <dbReference type="EMBL" id="GAA3593533.1"/>
    </source>
</evidence>
<evidence type="ECO:0000256" key="1">
    <source>
        <dbReference type="SAM" id="Phobius"/>
    </source>
</evidence>
<accession>A0ABP6YY73</accession>
<keyword evidence="1" id="KW-0472">Membrane</keyword>
<keyword evidence="1" id="KW-1133">Transmembrane helix</keyword>
<sequence length="74" mass="6923">MEPQNDASAGAVVPELELDVELGTVVAVASSLGVSSLEDVGGVDSPGASVVGAAVVVGAVVAPALVVGRGCPGP</sequence>
<dbReference type="Proteomes" id="UP001501074">
    <property type="component" value="Unassembled WGS sequence"/>
</dbReference>
<reference evidence="3" key="1">
    <citation type="journal article" date="2019" name="Int. J. Syst. Evol. Microbiol.">
        <title>The Global Catalogue of Microorganisms (GCM) 10K type strain sequencing project: providing services to taxonomists for standard genome sequencing and annotation.</title>
        <authorList>
            <consortium name="The Broad Institute Genomics Platform"/>
            <consortium name="The Broad Institute Genome Sequencing Center for Infectious Disease"/>
            <person name="Wu L."/>
            <person name="Ma J."/>
        </authorList>
    </citation>
    <scope>NUCLEOTIDE SEQUENCE [LARGE SCALE GENOMIC DNA]</scope>
    <source>
        <strain evidence="3">JCM 16902</strain>
    </source>
</reference>
<proteinExistence type="predicted"/>
<dbReference type="EMBL" id="BAAAZO010000001">
    <property type="protein sequence ID" value="GAA3593533.1"/>
    <property type="molecule type" value="Genomic_DNA"/>
</dbReference>
<organism evidence="2 3">
    <name type="scientific">Kineosporia mesophila</name>
    <dbReference type="NCBI Taxonomy" id="566012"/>
    <lineage>
        <taxon>Bacteria</taxon>
        <taxon>Bacillati</taxon>
        <taxon>Actinomycetota</taxon>
        <taxon>Actinomycetes</taxon>
        <taxon>Kineosporiales</taxon>
        <taxon>Kineosporiaceae</taxon>
        <taxon>Kineosporia</taxon>
    </lineage>
</organism>